<keyword evidence="4" id="KW-0862">Zinc</keyword>
<accession>A0A9P0FBR2</accession>
<dbReference type="Gene3D" id="3.30.160.60">
    <property type="entry name" value="Classic Zinc Finger"/>
    <property type="match status" value="2"/>
</dbReference>
<dbReference type="GO" id="GO:0008270">
    <property type="term" value="F:zinc ion binding"/>
    <property type="evidence" value="ECO:0007669"/>
    <property type="project" value="UniProtKB-KW"/>
</dbReference>
<dbReference type="PANTHER" id="PTHR24403">
    <property type="entry name" value="ZINC FINGER PROTEIN"/>
    <property type="match status" value="1"/>
</dbReference>
<proteinExistence type="predicted"/>
<dbReference type="SUPFAM" id="SSF57667">
    <property type="entry name" value="beta-beta-alpha zinc fingers"/>
    <property type="match status" value="2"/>
</dbReference>
<evidence type="ECO:0000256" key="1">
    <source>
        <dbReference type="ARBA" id="ARBA00022723"/>
    </source>
</evidence>
<organism evidence="7 8">
    <name type="scientific">Brassicogethes aeneus</name>
    <name type="common">Rape pollen beetle</name>
    <name type="synonym">Meligethes aeneus</name>
    <dbReference type="NCBI Taxonomy" id="1431903"/>
    <lineage>
        <taxon>Eukaryota</taxon>
        <taxon>Metazoa</taxon>
        <taxon>Ecdysozoa</taxon>
        <taxon>Arthropoda</taxon>
        <taxon>Hexapoda</taxon>
        <taxon>Insecta</taxon>
        <taxon>Pterygota</taxon>
        <taxon>Neoptera</taxon>
        <taxon>Endopterygota</taxon>
        <taxon>Coleoptera</taxon>
        <taxon>Polyphaga</taxon>
        <taxon>Cucujiformia</taxon>
        <taxon>Nitidulidae</taxon>
        <taxon>Meligethinae</taxon>
        <taxon>Brassicogethes</taxon>
    </lineage>
</organism>
<evidence type="ECO:0000313" key="7">
    <source>
        <dbReference type="EMBL" id="CAH0549280.1"/>
    </source>
</evidence>
<evidence type="ECO:0000313" key="8">
    <source>
        <dbReference type="Proteomes" id="UP001154078"/>
    </source>
</evidence>
<dbReference type="SMART" id="SM00355">
    <property type="entry name" value="ZnF_C2H2"/>
    <property type="match status" value="7"/>
</dbReference>
<dbReference type="EMBL" id="OV121142">
    <property type="protein sequence ID" value="CAH0549280.1"/>
    <property type="molecule type" value="Genomic_DNA"/>
</dbReference>
<reference evidence="7" key="1">
    <citation type="submission" date="2021-12" db="EMBL/GenBank/DDBJ databases">
        <authorList>
            <person name="King R."/>
        </authorList>
    </citation>
    <scope>NUCLEOTIDE SEQUENCE</scope>
</reference>
<dbReference type="GO" id="GO:0045944">
    <property type="term" value="P:positive regulation of transcription by RNA polymerase II"/>
    <property type="evidence" value="ECO:0007669"/>
    <property type="project" value="TreeGrafter"/>
</dbReference>
<dbReference type="InterPro" id="IPR036236">
    <property type="entry name" value="Znf_C2H2_sf"/>
</dbReference>
<dbReference type="Proteomes" id="UP001154078">
    <property type="component" value="Chromosome 11"/>
</dbReference>
<evidence type="ECO:0000256" key="5">
    <source>
        <dbReference type="PROSITE-ProRule" id="PRU00042"/>
    </source>
</evidence>
<feature type="domain" description="C2H2-type" evidence="6">
    <location>
        <begin position="106"/>
        <end position="134"/>
    </location>
</feature>
<keyword evidence="3 5" id="KW-0863">Zinc-finger</keyword>
<gene>
    <name evidence="7" type="ORF">MELIAE_LOCUS2475</name>
</gene>
<dbReference type="OrthoDB" id="7764447at2759"/>
<dbReference type="InterPro" id="IPR013087">
    <property type="entry name" value="Znf_C2H2_type"/>
</dbReference>
<evidence type="ECO:0000259" key="6">
    <source>
        <dbReference type="PROSITE" id="PS50157"/>
    </source>
</evidence>
<evidence type="ECO:0000256" key="2">
    <source>
        <dbReference type="ARBA" id="ARBA00022737"/>
    </source>
</evidence>
<evidence type="ECO:0000256" key="4">
    <source>
        <dbReference type="ARBA" id="ARBA00022833"/>
    </source>
</evidence>
<feature type="domain" description="C2H2-type" evidence="6">
    <location>
        <begin position="236"/>
        <end position="263"/>
    </location>
</feature>
<dbReference type="PROSITE" id="PS50157">
    <property type="entry name" value="ZINC_FINGER_C2H2_2"/>
    <property type="match status" value="3"/>
</dbReference>
<keyword evidence="2" id="KW-0677">Repeat</keyword>
<feature type="domain" description="C2H2-type" evidence="6">
    <location>
        <begin position="137"/>
        <end position="164"/>
    </location>
</feature>
<name>A0A9P0FBR2_BRAAE</name>
<keyword evidence="1" id="KW-0479">Metal-binding</keyword>
<sequence>MEHQMVVKKEPEELLDISEGDISMNYDKASTSAEREMHLTSETAIKEEIKEEFNDEALIYKGYLINGDEDFTCNFKEEIKEGHFSEEDEENFDDMKYDDTSGKKKFSCDICPKKYETMKSLLYHIKYTHGKDKHEQFKCTKCYYVTIRKNDFKRHLKIHDKKMFLKCHFCQYMAPHLQHLNAHVLRKHKLQNEGKNKIKTAINTHTCTKCSYSTFNESHYENHLNVCLKLKNAQWYKCHLCPYKTLHKGHLNPHIKTHNEVKELKCLFCKFQSNKKQSLDNHILSKHSDCLNESNRNIITSKIHFCEHCKYKTTHTSCFRNHLKNQH</sequence>
<dbReference type="PANTHER" id="PTHR24403:SF67">
    <property type="entry name" value="FI01116P-RELATED"/>
    <property type="match status" value="1"/>
</dbReference>
<dbReference type="InterPro" id="IPR050688">
    <property type="entry name" value="Zinc_finger/UBP_domain"/>
</dbReference>
<dbReference type="GO" id="GO:0005634">
    <property type="term" value="C:nucleus"/>
    <property type="evidence" value="ECO:0007669"/>
    <property type="project" value="TreeGrafter"/>
</dbReference>
<protein>
    <recommendedName>
        <fullName evidence="6">C2H2-type domain-containing protein</fullName>
    </recommendedName>
</protein>
<dbReference type="PROSITE" id="PS00028">
    <property type="entry name" value="ZINC_FINGER_C2H2_1"/>
    <property type="match status" value="1"/>
</dbReference>
<keyword evidence="8" id="KW-1185">Reference proteome</keyword>
<dbReference type="AlphaFoldDB" id="A0A9P0FBR2"/>
<evidence type="ECO:0000256" key="3">
    <source>
        <dbReference type="ARBA" id="ARBA00022771"/>
    </source>
</evidence>